<dbReference type="eggNOG" id="ENOG5032BYS">
    <property type="taxonomic scope" value="Bacteria"/>
</dbReference>
<reference evidence="1 2" key="1">
    <citation type="submission" date="2013-03" db="EMBL/GenBank/DDBJ databases">
        <title>The Genome Sequence of Enterococcus dispar ATCC_51266 (Illumina only assembly).</title>
        <authorList>
            <consortium name="The Broad Institute Genomics Platform"/>
            <consortium name="The Broad Institute Genome Sequencing Center for Infectious Disease"/>
            <person name="Earl A."/>
            <person name="Russ C."/>
            <person name="Gilmore M."/>
            <person name="Surin D."/>
            <person name="Walker B."/>
            <person name="Young S."/>
            <person name="Zeng Q."/>
            <person name="Gargeya S."/>
            <person name="Fitzgerald M."/>
            <person name="Haas B."/>
            <person name="Abouelleil A."/>
            <person name="Allen A.W."/>
            <person name="Alvarado L."/>
            <person name="Arachchi H.M."/>
            <person name="Berlin A.M."/>
            <person name="Chapman S.B."/>
            <person name="Gainer-Dewar J."/>
            <person name="Goldberg J."/>
            <person name="Griggs A."/>
            <person name="Gujja S."/>
            <person name="Hansen M."/>
            <person name="Howarth C."/>
            <person name="Imamovic A."/>
            <person name="Ireland A."/>
            <person name="Larimer J."/>
            <person name="McCowan C."/>
            <person name="Murphy C."/>
            <person name="Pearson M."/>
            <person name="Poon T.W."/>
            <person name="Priest M."/>
            <person name="Roberts A."/>
            <person name="Saif S."/>
            <person name="Shea T."/>
            <person name="Sisk P."/>
            <person name="Sykes S."/>
            <person name="Wortman J."/>
            <person name="Nusbaum C."/>
            <person name="Birren B."/>
        </authorList>
    </citation>
    <scope>NUCLEOTIDE SEQUENCE [LARGE SCALE GENOMIC DNA]</scope>
    <source>
        <strain evidence="1 2">ATCC 51266</strain>
    </source>
</reference>
<dbReference type="PATRIC" id="fig|1139219.3.peg.1068"/>
<evidence type="ECO:0000313" key="1">
    <source>
        <dbReference type="EMBL" id="EOT42741.1"/>
    </source>
</evidence>
<dbReference type="Gene3D" id="2.60.520.10">
    <property type="entry name" value="Phage fibre proteins"/>
    <property type="match status" value="1"/>
</dbReference>
<dbReference type="OrthoDB" id="2237640at2"/>
<accession>S0KU53</accession>
<keyword evidence="2" id="KW-1185">Reference proteome</keyword>
<proteinExistence type="predicted"/>
<name>S0KU53_9ENTE</name>
<gene>
    <name evidence="1" type="ORF">OMK_01102</name>
</gene>
<dbReference type="Proteomes" id="UP000014127">
    <property type="component" value="Unassembled WGS sequence"/>
</dbReference>
<dbReference type="EMBL" id="AHYR01000004">
    <property type="protein sequence ID" value="EOT42741.1"/>
    <property type="molecule type" value="Genomic_DNA"/>
</dbReference>
<dbReference type="AlphaFoldDB" id="S0KU53"/>
<sequence>MTIQGYQFDKMKVTPEADSGLYNALNLKRNYVVKKYRNQMNVTSSGLNIYIDTGSAIVCGRHIEVTEREALTAMANTEGFVCLTIDLTEVNKATGTPGNPDYEVINNQVRLELVSELTQQDLFGDGQVYTFPLAKYVANGTTVSVTKDIYSYSDVNGGVLVFDGATYFLDTHSYSFDINKMNRGLLLVWSRYTPGTGPMDYGYSPTFIPKEMISMYNGKTYYAAMPDSSKTTNKIFKVFENRVSGDANNMNANYDKNQWALRKVIIL</sequence>
<protein>
    <submittedName>
        <fullName evidence="1">Uncharacterized protein</fullName>
    </submittedName>
</protein>
<dbReference type="RefSeq" id="WP_016172280.1">
    <property type="nucleotide sequence ID" value="NZ_ASWK01000001.1"/>
</dbReference>
<evidence type="ECO:0000313" key="2">
    <source>
        <dbReference type="Proteomes" id="UP000014127"/>
    </source>
</evidence>
<comment type="caution">
    <text evidence="1">The sequence shown here is derived from an EMBL/GenBank/DDBJ whole genome shotgun (WGS) entry which is preliminary data.</text>
</comment>
<organism evidence="1 2">
    <name type="scientific">Enterococcus dispar ATCC 51266</name>
    <dbReference type="NCBI Taxonomy" id="1139219"/>
    <lineage>
        <taxon>Bacteria</taxon>
        <taxon>Bacillati</taxon>
        <taxon>Bacillota</taxon>
        <taxon>Bacilli</taxon>
        <taxon>Lactobacillales</taxon>
        <taxon>Enterococcaceae</taxon>
        <taxon>Enterococcus</taxon>
    </lineage>
</organism>
<dbReference type="HOGENOM" id="CLU_1037225_0_0_9"/>
<dbReference type="STRING" id="44009.RV01_GL002502"/>